<comment type="similarity">
    <text evidence="2">Belongs to the dynein intermediate chain family.</text>
</comment>
<dbReference type="PANTHER" id="PTHR12442:SF7">
    <property type="entry name" value="DYNEIN AXONEMAL INTERMEDIATE CHAIN 2"/>
    <property type="match status" value="1"/>
</dbReference>
<keyword evidence="6" id="KW-0677">Repeat</keyword>
<evidence type="ECO:0000256" key="3">
    <source>
        <dbReference type="ARBA" id="ARBA00022490"/>
    </source>
</evidence>
<keyword evidence="4" id="KW-0853">WD repeat</keyword>
<dbReference type="GO" id="GO:0045504">
    <property type="term" value="F:dynein heavy chain binding"/>
    <property type="evidence" value="ECO:0007669"/>
    <property type="project" value="TreeGrafter"/>
</dbReference>
<evidence type="ECO:0000313" key="12">
    <source>
        <dbReference type="EMBL" id="CAL4152721.1"/>
    </source>
</evidence>
<evidence type="ECO:0000256" key="8">
    <source>
        <dbReference type="ARBA" id="ARBA00023069"/>
    </source>
</evidence>
<evidence type="ECO:0000256" key="1">
    <source>
        <dbReference type="ARBA" id="ARBA00004430"/>
    </source>
</evidence>
<keyword evidence="8" id="KW-0969">Cilium</keyword>
<keyword evidence="5" id="KW-0493">Microtubule</keyword>
<sequence>MSVTFKKRESELRNRKCRFHKVPARLMVSIPSDPELQAQYVPLETQESNIQCAPKMAQHEVNTETIDFASVGMCHVEGGWPKDVSATEEDHKVRYRKKVEKDDTYIHAMLQLGTKIEHCIRQNNAIDIYEMYFEEDSTALEEDPEPIKTVNVIRDTHGGKRMATGISFSPEGGEKIAVAYSSSRFLGLRENTPKDSYVWDISSPSQKAILLLDKAWNQVSATTIQTGLFRRLGAWGGGGGGNQLIDHTKRIHINAHSII</sequence>
<dbReference type="GO" id="GO:0036157">
    <property type="term" value="C:outer dynein arm"/>
    <property type="evidence" value="ECO:0007669"/>
    <property type="project" value="TreeGrafter"/>
</dbReference>
<protein>
    <submittedName>
        <fullName evidence="12">Uncharacterized protein</fullName>
    </submittedName>
</protein>
<evidence type="ECO:0000313" key="13">
    <source>
        <dbReference type="Proteomes" id="UP001497623"/>
    </source>
</evidence>
<gene>
    <name evidence="12" type="ORF">MNOR_LOCUS31060</name>
</gene>
<evidence type="ECO:0000256" key="4">
    <source>
        <dbReference type="ARBA" id="ARBA00022574"/>
    </source>
</evidence>
<accession>A0AAV2S3X7</accession>
<dbReference type="EMBL" id="CAXKWB010039199">
    <property type="protein sequence ID" value="CAL4152721.1"/>
    <property type="molecule type" value="Genomic_DNA"/>
</dbReference>
<keyword evidence="7" id="KW-0243">Dynein</keyword>
<dbReference type="GO" id="GO:0005874">
    <property type="term" value="C:microtubule"/>
    <property type="evidence" value="ECO:0007669"/>
    <property type="project" value="UniProtKB-KW"/>
</dbReference>
<dbReference type="GO" id="GO:0003341">
    <property type="term" value="P:cilium movement"/>
    <property type="evidence" value="ECO:0007669"/>
    <property type="project" value="TreeGrafter"/>
</dbReference>
<evidence type="ECO:0000256" key="9">
    <source>
        <dbReference type="ARBA" id="ARBA00023175"/>
    </source>
</evidence>
<dbReference type="InterPro" id="IPR050687">
    <property type="entry name" value="Dynein_IC"/>
</dbReference>
<dbReference type="PANTHER" id="PTHR12442">
    <property type="entry name" value="DYNEIN INTERMEDIATE CHAIN"/>
    <property type="match status" value="1"/>
</dbReference>
<name>A0AAV2S3X7_MEGNR</name>
<organism evidence="12 13">
    <name type="scientific">Meganyctiphanes norvegica</name>
    <name type="common">Northern krill</name>
    <name type="synonym">Thysanopoda norvegica</name>
    <dbReference type="NCBI Taxonomy" id="48144"/>
    <lineage>
        <taxon>Eukaryota</taxon>
        <taxon>Metazoa</taxon>
        <taxon>Ecdysozoa</taxon>
        <taxon>Arthropoda</taxon>
        <taxon>Crustacea</taxon>
        <taxon>Multicrustacea</taxon>
        <taxon>Malacostraca</taxon>
        <taxon>Eumalacostraca</taxon>
        <taxon>Eucarida</taxon>
        <taxon>Euphausiacea</taxon>
        <taxon>Euphausiidae</taxon>
        <taxon>Meganyctiphanes</taxon>
    </lineage>
</organism>
<keyword evidence="11" id="KW-0966">Cell projection</keyword>
<dbReference type="GO" id="GO:0045503">
    <property type="term" value="F:dynein light chain binding"/>
    <property type="evidence" value="ECO:0007669"/>
    <property type="project" value="TreeGrafter"/>
</dbReference>
<dbReference type="AlphaFoldDB" id="A0AAV2S3X7"/>
<reference evidence="12 13" key="1">
    <citation type="submission" date="2024-05" db="EMBL/GenBank/DDBJ databases">
        <authorList>
            <person name="Wallberg A."/>
        </authorList>
    </citation>
    <scope>NUCLEOTIDE SEQUENCE [LARGE SCALE GENOMIC DNA]</scope>
</reference>
<feature type="non-terminal residue" evidence="12">
    <location>
        <position position="259"/>
    </location>
</feature>
<keyword evidence="10" id="KW-0206">Cytoskeleton</keyword>
<evidence type="ECO:0000256" key="5">
    <source>
        <dbReference type="ARBA" id="ARBA00022701"/>
    </source>
</evidence>
<evidence type="ECO:0000256" key="11">
    <source>
        <dbReference type="ARBA" id="ARBA00023273"/>
    </source>
</evidence>
<keyword evidence="9" id="KW-0505">Motor protein</keyword>
<comment type="subcellular location">
    <subcellularLocation>
        <location evidence="1">Cytoplasm</location>
        <location evidence="1">Cytoskeleton</location>
        <location evidence="1">Cilium axoneme</location>
    </subcellularLocation>
</comment>
<keyword evidence="13" id="KW-1185">Reference proteome</keyword>
<keyword evidence="3" id="KW-0963">Cytoplasm</keyword>
<evidence type="ECO:0000256" key="7">
    <source>
        <dbReference type="ARBA" id="ARBA00023017"/>
    </source>
</evidence>
<evidence type="ECO:0000256" key="6">
    <source>
        <dbReference type="ARBA" id="ARBA00022737"/>
    </source>
</evidence>
<dbReference type="Proteomes" id="UP001497623">
    <property type="component" value="Unassembled WGS sequence"/>
</dbReference>
<evidence type="ECO:0000256" key="10">
    <source>
        <dbReference type="ARBA" id="ARBA00023212"/>
    </source>
</evidence>
<dbReference type="GO" id="GO:0036158">
    <property type="term" value="P:outer dynein arm assembly"/>
    <property type="evidence" value="ECO:0007669"/>
    <property type="project" value="TreeGrafter"/>
</dbReference>
<evidence type="ECO:0000256" key="2">
    <source>
        <dbReference type="ARBA" id="ARBA00011059"/>
    </source>
</evidence>
<proteinExistence type="inferred from homology"/>
<comment type="caution">
    <text evidence="12">The sequence shown here is derived from an EMBL/GenBank/DDBJ whole genome shotgun (WGS) entry which is preliminary data.</text>
</comment>